<feature type="domain" description="HEPN" evidence="1">
    <location>
        <begin position="11"/>
        <end position="125"/>
    </location>
</feature>
<dbReference type="SUPFAM" id="SSF81593">
    <property type="entry name" value="Nucleotidyltransferase substrate binding subunit/domain"/>
    <property type="match status" value="1"/>
</dbReference>
<gene>
    <name evidence="2" type="ORF">HY912_16295</name>
</gene>
<dbReference type="Pfam" id="PF05168">
    <property type="entry name" value="HEPN"/>
    <property type="match status" value="1"/>
</dbReference>
<evidence type="ECO:0000259" key="1">
    <source>
        <dbReference type="PROSITE" id="PS50910"/>
    </source>
</evidence>
<dbReference type="InterPro" id="IPR007842">
    <property type="entry name" value="HEPN_dom"/>
</dbReference>
<protein>
    <submittedName>
        <fullName evidence="2">HEPN domain-containing protein</fullName>
    </submittedName>
</protein>
<dbReference type="SMART" id="SM00748">
    <property type="entry name" value="HEPN"/>
    <property type="match status" value="1"/>
</dbReference>
<reference evidence="2" key="1">
    <citation type="submission" date="2020-07" db="EMBL/GenBank/DDBJ databases">
        <title>Huge and variable diversity of episymbiotic CPR bacteria and DPANN archaea in groundwater ecosystems.</title>
        <authorList>
            <person name="He C.Y."/>
            <person name="Keren R."/>
            <person name="Whittaker M."/>
            <person name="Farag I.F."/>
            <person name="Doudna J."/>
            <person name="Cate J.H.D."/>
            <person name="Banfield J.F."/>
        </authorList>
    </citation>
    <scope>NUCLEOTIDE SEQUENCE</scope>
    <source>
        <strain evidence="2">NC_groundwater_1664_Pr3_B-0.1um_52_9</strain>
    </source>
</reference>
<dbReference type="AlphaFoldDB" id="A0A9D6V5L3"/>
<organism evidence="2 3">
    <name type="scientific">Desulfomonile tiedjei</name>
    <dbReference type="NCBI Taxonomy" id="2358"/>
    <lineage>
        <taxon>Bacteria</taxon>
        <taxon>Pseudomonadati</taxon>
        <taxon>Thermodesulfobacteriota</taxon>
        <taxon>Desulfomonilia</taxon>
        <taxon>Desulfomonilales</taxon>
        <taxon>Desulfomonilaceae</taxon>
        <taxon>Desulfomonile</taxon>
    </lineage>
</organism>
<dbReference type="Gene3D" id="1.20.120.330">
    <property type="entry name" value="Nucleotidyltransferases domain 2"/>
    <property type="match status" value="1"/>
</dbReference>
<comment type="caution">
    <text evidence="2">The sequence shown here is derived from an EMBL/GenBank/DDBJ whole genome shotgun (WGS) entry which is preliminary data.</text>
</comment>
<evidence type="ECO:0000313" key="2">
    <source>
        <dbReference type="EMBL" id="MBI5251050.1"/>
    </source>
</evidence>
<proteinExistence type="predicted"/>
<dbReference type="EMBL" id="JACRDE010000424">
    <property type="protein sequence ID" value="MBI5251050.1"/>
    <property type="molecule type" value="Genomic_DNA"/>
</dbReference>
<sequence>MIDREDAERMLTLAKVDLKAIRNMPDPEAFEDSVFGFHAQQAVEKALKAWLTLRGIPYPKTHDLRLLLNLLEGTAQEDCQRFESLVDLTDFAVQFRYDFPTPAHGLDRCSIISEAQSVIGHVERLLQLMDTLE</sequence>
<dbReference type="PROSITE" id="PS50910">
    <property type="entry name" value="HEPN"/>
    <property type="match status" value="1"/>
</dbReference>
<accession>A0A9D6V5L3</accession>
<evidence type="ECO:0000313" key="3">
    <source>
        <dbReference type="Proteomes" id="UP000807825"/>
    </source>
</evidence>
<dbReference type="Proteomes" id="UP000807825">
    <property type="component" value="Unassembled WGS sequence"/>
</dbReference>
<name>A0A9D6V5L3_9BACT</name>